<organism evidence="15 16">
    <name type="scientific">Wickerhamomyces ciferrii (strain ATCC 14091 / BCRC 22168 / CBS 111 / JCM 3599 / NBRC 0793 / NRRL Y-1031 F-60-10)</name>
    <name type="common">Yeast</name>
    <name type="synonym">Pichia ciferrii</name>
    <dbReference type="NCBI Taxonomy" id="1206466"/>
    <lineage>
        <taxon>Eukaryota</taxon>
        <taxon>Fungi</taxon>
        <taxon>Dikarya</taxon>
        <taxon>Ascomycota</taxon>
        <taxon>Saccharomycotina</taxon>
        <taxon>Saccharomycetes</taxon>
        <taxon>Phaffomycetales</taxon>
        <taxon>Wickerhamomycetaceae</taxon>
        <taxon>Wickerhamomyces</taxon>
    </lineage>
</organism>
<dbReference type="InterPro" id="IPR040064">
    <property type="entry name" value="MoaA-like"/>
</dbReference>
<dbReference type="GO" id="GO:0046872">
    <property type="term" value="F:metal ion binding"/>
    <property type="evidence" value="ECO:0007669"/>
    <property type="project" value="UniProtKB-KW"/>
</dbReference>
<keyword evidence="11" id="KW-0501">Molybdenum cofactor biosynthesis</keyword>
<accession>K0KR52</accession>
<dbReference type="CDD" id="cd21117">
    <property type="entry name" value="Twitch_MoaA"/>
    <property type="match status" value="1"/>
</dbReference>
<keyword evidence="12" id="KW-0456">Lyase</keyword>
<sequence length="359" mass="40997">MFLRRLYSTSLRTVSESNARRWAAIKNAKPISHFLTDNYNRKHDYLRISITERCNLRCMYCMPEEGVPLQPDSQILSTDEIIQIAKMFVSQGVKKIRLTGGEPTVRKDILEIMDRLNQIEGLKEICITSNGIALHRKLPKLAQSGLTSLNLSLDTLVEGKFTLITRRNGLKNVMKSLETALQLGIPKVKLNIVVVKGLNDDEIMNFVKLAQFYPLEVRFIEYMPFDGNKWELEKVMNYQDIIKLIRETHPTIERVAHKHGETSKTYQIPGFKGKLGFITSMTDDFCKDCTRLRITSDGNLKVCLFGNDEVSLRDLIRSNVDEDEILQVIGKTVKNKKEKHAGLDELPKMANRPMILIGG</sequence>
<keyword evidence="4" id="KW-0004">4Fe-4S</keyword>
<dbReference type="HAMAP" id="MF_01225_B">
    <property type="entry name" value="MoaA_B"/>
    <property type="match status" value="1"/>
</dbReference>
<dbReference type="InterPro" id="IPR000385">
    <property type="entry name" value="MoaA_NifB_PqqE_Fe-S-bd_CS"/>
</dbReference>
<proteinExistence type="inferred from homology"/>
<dbReference type="NCBIfam" id="TIGR02666">
    <property type="entry name" value="moaA"/>
    <property type="match status" value="1"/>
</dbReference>
<comment type="caution">
    <text evidence="15">The sequence shown here is derived from an EMBL/GenBank/DDBJ whole genome shotgun (WGS) entry which is preliminary data.</text>
</comment>
<dbReference type="GO" id="GO:0051539">
    <property type="term" value="F:4 iron, 4 sulfur cluster binding"/>
    <property type="evidence" value="ECO:0007669"/>
    <property type="project" value="UniProtKB-KW"/>
</dbReference>
<dbReference type="SMART" id="SM00729">
    <property type="entry name" value="Elp3"/>
    <property type="match status" value="1"/>
</dbReference>
<comment type="cofactor">
    <cofactor evidence="1">
        <name>[4Fe-4S] cluster</name>
        <dbReference type="ChEBI" id="CHEBI:49883"/>
    </cofactor>
</comment>
<dbReference type="eggNOG" id="KOG2876">
    <property type="taxonomic scope" value="Eukaryota"/>
</dbReference>
<feature type="domain" description="Radical SAM core" evidence="14">
    <location>
        <begin position="38"/>
        <end position="262"/>
    </location>
</feature>
<dbReference type="InterPro" id="IPR007197">
    <property type="entry name" value="rSAM"/>
</dbReference>
<dbReference type="InterPro" id="IPR010505">
    <property type="entry name" value="MoaA_twitch"/>
</dbReference>
<dbReference type="InterPro" id="IPR050105">
    <property type="entry name" value="MoCo_biosynth_MoaA/MoaC"/>
</dbReference>
<gene>
    <name evidence="15" type="ORF">BN7_3317</name>
</gene>
<evidence type="ECO:0000256" key="10">
    <source>
        <dbReference type="ARBA" id="ARBA00023134"/>
    </source>
</evidence>
<dbReference type="Pfam" id="PF04055">
    <property type="entry name" value="Radical_SAM"/>
    <property type="match status" value="1"/>
</dbReference>
<dbReference type="PROSITE" id="PS51918">
    <property type="entry name" value="RADICAL_SAM"/>
    <property type="match status" value="1"/>
</dbReference>
<dbReference type="InterPro" id="IPR013483">
    <property type="entry name" value="MoaA"/>
</dbReference>
<dbReference type="PANTHER" id="PTHR22960:SF0">
    <property type="entry name" value="MOLYBDENUM COFACTOR BIOSYNTHESIS PROTEIN 1"/>
    <property type="match status" value="1"/>
</dbReference>
<comment type="catalytic activity">
    <reaction evidence="13">
        <text>GTP + AH2 + S-adenosyl-L-methionine = (8S)-3',8-cyclo-7,8-dihydroguanosine 5'-triphosphate + 5'-deoxyadenosine + L-methionine + A + H(+)</text>
        <dbReference type="Rhea" id="RHEA:49576"/>
        <dbReference type="ChEBI" id="CHEBI:13193"/>
        <dbReference type="ChEBI" id="CHEBI:15378"/>
        <dbReference type="ChEBI" id="CHEBI:17319"/>
        <dbReference type="ChEBI" id="CHEBI:17499"/>
        <dbReference type="ChEBI" id="CHEBI:37565"/>
        <dbReference type="ChEBI" id="CHEBI:57844"/>
        <dbReference type="ChEBI" id="CHEBI:59789"/>
        <dbReference type="ChEBI" id="CHEBI:131766"/>
        <dbReference type="EC" id="4.1.99.22"/>
    </reaction>
</comment>
<reference evidence="15 16" key="1">
    <citation type="journal article" date="2012" name="Eukaryot. Cell">
        <title>Draft genome sequence of Wickerhamomyces ciferrii NRRL Y-1031 F-60-10.</title>
        <authorList>
            <person name="Schneider J."/>
            <person name="Andrea H."/>
            <person name="Blom J."/>
            <person name="Jaenicke S."/>
            <person name="Ruckert C."/>
            <person name="Schorsch C."/>
            <person name="Szczepanowski R."/>
            <person name="Farwick M."/>
            <person name="Goesmann A."/>
            <person name="Puhler A."/>
            <person name="Schaffer S."/>
            <person name="Tauch A."/>
            <person name="Kohler T."/>
            <person name="Brinkrolf K."/>
        </authorList>
    </citation>
    <scope>NUCLEOTIDE SEQUENCE [LARGE SCALE GENOMIC DNA]</scope>
    <source>
        <strain evidence="16">ATCC 14091 / BCRC 22168 / CBS 111 / JCM 3599 / NBRC 0793 / NRRL Y-1031 F-60-10</strain>
    </source>
</reference>
<dbReference type="SFLD" id="SFLDS00029">
    <property type="entry name" value="Radical_SAM"/>
    <property type="match status" value="1"/>
</dbReference>
<dbReference type="HOGENOM" id="CLU_009273_0_0_1"/>
<dbReference type="SFLD" id="SFLDG01386">
    <property type="entry name" value="main_SPASM_domain-containing"/>
    <property type="match status" value="1"/>
</dbReference>
<dbReference type="SFLD" id="SFLDG01067">
    <property type="entry name" value="SPASM/twitch_domain_containing"/>
    <property type="match status" value="1"/>
</dbReference>
<evidence type="ECO:0000256" key="9">
    <source>
        <dbReference type="ARBA" id="ARBA00023014"/>
    </source>
</evidence>
<dbReference type="Proteomes" id="UP000009328">
    <property type="component" value="Unassembled WGS sequence"/>
</dbReference>
<evidence type="ECO:0000256" key="5">
    <source>
        <dbReference type="ARBA" id="ARBA00022691"/>
    </source>
</evidence>
<protein>
    <recommendedName>
        <fullName evidence="3">GTP 3',8-cyclase</fullName>
        <ecNumber evidence="3">4.1.99.22</ecNumber>
    </recommendedName>
</protein>
<evidence type="ECO:0000256" key="8">
    <source>
        <dbReference type="ARBA" id="ARBA00023004"/>
    </source>
</evidence>
<evidence type="ECO:0000313" key="16">
    <source>
        <dbReference type="Proteomes" id="UP000009328"/>
    </source>
</evidence>
<keyword evidence="9" id="KW-0411">Iron-sulfur</keyword>
<keyword evidence="8" id="KW-0408">Iron</keyword>
<dbReference type="EC" id="4.1.99.22" evidence="3"/>
<evidence type="ECO:0000313" key="15">
    <source>
        <dbReference type="EMBL" id="CCH43763.1"/>
    </source>
</evidence>
<dbReference type="NCBIfam" id="NF001199">
    <property type="entry name" value="PRK00164.2-1"/>
    <property type="match status" value="1"/>
</dbReference>
<dbReference type="Pfam" id="PF06463">
    <property type="entry name" value="Mob_synth_C"/>
    <property type="match status" value="1"/>
</dbReference>
<evidence type="ECO:0000256" key="12">
    <source>
        <dbReference type="ARBA" id="ARBA00023239"/>
    </source>
</evidence>
<dbReference type="PROSITE" id="PS01305">
    <property type="entry name" value="MOAA_NIFB_PQQE"/>
    <property type="match status" value="1"/>
</dbReference>
<evidence type="ECO:0000256" key="1">
    <source>
        <dbReference type="ARBA" id="ARBA00001966"/>
    </source>
</evidence>
<dbReference type="GO" id="GO:0061798">
    <property type="term" value="F:GTP 3',8'-cyclase activity"/>
    <property type="evidence" value="ECO:0007669"/>
    <property type="project" value="UniProtKB-EC"/>
</dbReference>
<comment type="pathway">
    <text evidence="2">Cofactor biosynthesis; molybdopterin biosynthesis.</text>
</comment>
<dbReference type="GO" id="GO:0006777">
    <property type="term" value="P:Mo-molybdopterin cofactor biosynthetic process"/>
    <property type="evidence" value="ECO:0007669"/>
    <property type="project" value="UniProtKB-KW"/>
</dbReference>
<evidence type="ECO:0000259" key="14">
    <source>
        <dbReference type="PROSITE" id="PS51918"/>
    </source>
</evidence>
<evidence type="ECO:0000256" key="7">
    <source>
        <dbReference type="ARBA" id="ARBA00022741"/>
    </source>
</evidence>
<dbReference type="SUPFAM" id="SSF102114">
    <property type="entry name" value="Radical SAM enzymes"/>
    <property type="match status" value="1"/>
</dbReference>
<dbReference type="AlphaFoldDB" id="K0KR52"/>
<dbReference type="GO" id="GO:0005525">
    <property type="term" value="F:GTP binding"/>
    <property type="evidence" value="ECO:0007669"/>
    <property type="project" value="UniProtKB-KW"/>
</dbReference>
<keyword evidence="5" id="KW-0949">S-adenosyl-L-methionine</keyword>
<evidence type="ECO:0000256" key="4">
    <source>
        <dbReference type="ARBA" id="ARBA00022485"/>
    </source>
</evidence>
<name>K0KR52_WICCF</name>
<evidence type="ECO:0000256" key="2">
    <source>
        <dbReference type="ARBA" id="ARBA00005046"/>
    </source>
</evidence>
<dbReference type="STRING" id="1206466.K0KR52"/>
<dbReference type="InParanoid" id="K0KR52"/>
<evidence type="ECO:0000256" key="3">
    <source>
        <dbReference type="ARBA" id="ARBA00012167"/>
    </source>
</evidence>
<keyword evidence="6" id="KW-0479">Metal-binding</keyword>
<dbReference type="InterPro" id="IPR006638">
    <property type="entry name" value="Elp3/MiaA/NifB-like_rSAM"/>
</dbReference>
<dbReference type="UniPathway" id="UPA00344"/>
<dbReference type="Gene3D" id="3.20.20.70">
    <property type="entry name" value="Aldolase class I"/>
    <property type="match status" value="1"/>
</dbReference>
<keyword evidence="7" id="KW-0547">Nucleotide-binding</keyword>
<keyword evidence="16" id="KW-1185">Reference proteome</keyword>
<dbReference type="EMBL" id="CAIF01000089">
    <property type="protein sequence ID" value="CCH43763.1"/>
    <property type="molecule type" value="Genomic_DNA"/>
</dbReference>
<dbReference type="SFLD" id="SFLDG01383">
    <property type="entry name" value="cyclic_pyranopterin_phosphate"/>
    <property type="match status" value="1"/>
</dbReference>
<dbReference type="CDD" id="cd01335">
    <property type="entry name" value="Radical_SAM"/>
    <property type="match status" value="1"/>
</dbReference>
<dbReference type="GO" id="GO:0061799">
    <property type="term" value="F:cyclic pyranopterin monophosphate synthase activity"/>
    <property type="evidence" value="ECO:0007669"/>
    <property type="project" value="TreeGrafter"/>
</dbReference>
<keyword evidence="10" id="KW-0342">GTP-binding</keyword>
<dbReference type="PANTHER" id="PTHR22960">
    <property type="entry name" value="MOLYBDOPTERIN COFACTOR SYNTHESIS PROTEIN A"/>
    <property type="match status" value="1"/>
</dbReference>
<dbReference type="InterPro" id="IPR058240">
    <property type="entry name" value="rSAM_sf"/>
</dbReference>
<evidence type="ECO:0000256" key="6">
    <source>
        <dbReference type="ARBA" id="ARBA00022723"/>
    </source>
</evidence>
<evidence type="ECO:0000256" key="13">
    <source>
        <dbReference type="ARBA" id="ARBA00048697"/>
    </source>
</evidence>
<evidence type="ECO:0000256" key="11">
    <source>
        <dbReference type="ARBA" id="ARBA00023150"/>
    </source>
</evidence>
<dbReference type="InterPro" id="IPR013785">
    <property type="entry name" value="Aldolase_TIM"/>
</dbReference>